<feature type="region of interest" description="Disordered" evidence="1">
    <location>
        <begin position="64"/>
        <end position="91"/>
    </location>
</feature>
<accession>A0A9W6YXU8</accession>
<evidence type="ECO:0000313" key="2">
    <source>
        <dbReference type="EMBL" id="GMG24111.1"/>
    </source>
</evidence>
<name>A0A9W6YXU8_AMBMO</name>
<comment type="caution">
    <text evidence="2">The sequence shown here is derived from an EMBL/GenBank/DDBJ whole genome shotgun (WGS) entry which is preliminary data.</text>
</comment>
<dbReference type="EMBL" id="BSXU01001126">
    <property type="protein sequence ID" value="GMG24111.1"/>
    <property type="molecule type" value="Genomic_DNA"/>
</dbReference>
<reference evidence="2" key="1">
    <citation type="submission" date="2023-04" db="EMBL/GenBank/DDBJ databases">
        <title>Ambrosiozyma monospora NBRC 1965.</title>
        <authorList>
            <person name="Ichikawa N."/>
            <person name="Sato H."/>
            <person name="Tonouchi N."/>
        </authorList>
    </citation>
    <scope>NUCLEOTIDE SEQUENCE</scope>
    <source>
        <strain evidence="2">NBRC 1965</strain>
    </source>
</reference>
<keyword evidence="3" id="KW-1185">Reference proteome</keyword>
<dbReference type="AlphaFoldDB" id="A0A9W6YXU8"/>
<evidence type="ECO:0000313" key="3">
    <source>
        <dbReference type="Proteomes" id="UP001165063"/>
    </source>
</evidence>
<dbReference type="Proteomes" id="UP001165063">
    <property type="component" value="Unassembled WGS sequence"/>
</dbReference>
<sequence>MVTAMEVTATAMGMDMVMGIVQMQMYVTRYLTHSLDQIVNAWESGELVVPDVKPDLGKKEMQIDTKIKTEENESVSVDVNGSGDNKHGKIDIDKVKNEDEIKDASIDKEMQRGDVLIKLGEMLIRIGNELNSGDLHDSDDER</sequence>
<proteinExistence type="predicted"/>
<gene>
    <name evidence="2" type="ORF">Amon01_000289300</name>
</gene>
<evidence type="ECO:0000256" key="1">
    <source>
        <dbReference type="SAM" id="MobiDB-lite"/>
    </source>
</evidence>
<organism evidence="2 3">
    <name type="scientific">Ambrosiozyma monospora</name>
    <name type="common">Yeast</name>
    <name type="synonym">Endomycopsis monosporus</name>
    <dbReference type="NCBI Taxonomy" id="43982"/>
    <lineage>
        <taxon>Eukaryota</taxon>
        <taxon>Fungi</taxon>
        <taxon>Dikarya</taxon>
        <taxon>Ascomycota</taxon>
        <taxon>Saccharomycotina</taxon>
        <taxon>Pichiomycetes</taxon>
        <taxon>Pichiales</taxon>
        <taxon>Pichiaceae</taxon>
        <taxon>Ambrosiozyma</taxon>
    </lineage>
</organism>
<protein>
    <submittedName>
        <fullName evidence="2">Unnamed protein product</fullName>
    </submittedName>
</protein>
<feature type="compositionally biased region" description="Polar residues" evidence="1">
    <location>
        <begin position="74"/>
        <end position="83"/>
    </location>
</feature>